<proteinExistence type="predicted"/>
<reference evidence="3 4" key="1">
    <citation type="journal article" date="2021" name="Sci. Rep.">
        <title>Genome sequencing of the multicellular alga Astrephomene provides insights into convergent evolution of germ-soma differentiation.</title>
        <authorList>
            <person name="Yamashita S."/>
            <person name="Yamamoto K."/>
            <person name="Matsuzaki R."/>
            <person name="Suzuki S."/>
            <person name="Yamaguchi H."/>
            <person name="Hirooka S."/>
            <person name="Minakuchi Y."/>
            <person name="Miyagishima S."/>
            <person name="Kawachi M."/>
            <person name="Toyoda A."/>
            <person name="Nozaki H."/>
        </authorList>
    </citation>
    <scope>NUCLEOTIDE SEQUENCE [LARGE SCALE GENOMIC DNA]</scope>
    <source>
        <strain evidence="3 4">NIES-4017</strain>
    </source>
</reference>
<dbReference type="InterPro" id="IPR054000">
    <property type="entry name" value="MLKL_N"/>
</dbReference>
<dbReference type="Pfam" id="PF22215">
    <property type="entry name" value="MLKL_N"/>
    <property type="match status" value="1"/>
</dbReference>
<keyword evidence="1" id="KW-0732">Signal</keyword>
<dbReference type="CDD" id="cd21037">
    <property type="entry name" value="MLKL_NTD"/>
    <property type="match status" value="1"/>
</dbReference>
<evidence type="ECO:0000259" key="2">
    <source>
        <dbReference type="Pfam" id="PF22215"/>
    </source>
</evidence>
<feature type="signal peptide" evidence="1">
    <location>
        <begin position="1"/>
        <end position="19"/>
    </location>
</feature>
<dbReference type="GO" id="GO:0007166">
    <property type="term" value="P:cell surface receptor signaling pathway"/>
    <property type="evidence" value="ECO:0007669"/>
    <property type="project" value="InterPro"/>
</dbReference>
<gene>
    <name evidence="3" type="ORF">Agub_g15084</name>
</gene>
<feature type="chain" id="PRO_5042279752" description="Mixed lineage kinase domain-containing protein" evidence="1">
    <location>
        <begin position="20"/>
        <end position="177"/>
    </location>
</feature>
<dbReference type="Proteomes" id="UP001054857">
    <property type="component" value="Unassembled WGS sequence"/>
</dbReference>
<name>A0AAD3E4Z2_9CHLO</name>
<accession>A0AAD3E4Z2</accession>
<sequence length="177" mass="20136">MEFFTIGAVITLCAHVWEAVDMIEDSKLGLDHLAQQVHNVQDKLIEAQDLLPQDELKSESVQKAIKGIQDALRECHKVVCKVTKTKPLGRFFMAGKILMKIKTAGTHLSRSLDNLMATLAIRDRNDMRHLRDQTLEICNALLNMRLEQLNAMSRAESQLRRELEVSPTQDFQATLQQ</sequence>
<feature type="domain" description="Mixed lineage kinase" evidence="2">
    <location>
        <begin position="6"/>
        <end position="129"/>
    </location>
</feature>
<dbReference type="EMBL" id="BMAR01000065">
    <property type="protein sequence ID" value="GFR52509.1"/>
    <property type="molecule type" value="Genomic_DNA"/>
</dbReference>
<evidence type="ECO:0000256" key="1">
    <source>
        <dbReference type="SAM" id="SignalP"/>
    </source>
</evidence>
<evidence type="ECO:0000313" key="3">
    <source>
        <dbReference type="EMBL" id="GFR52509.1"/>
    </source>
</evidence>
<dbReference type="Gene3D" id="1.20.930.20">
    <property type="entry name" value="Adaptor protein Cbl, N-terminal domain"/>
    <property type="match status" value="1"/>
</dbReference>
<organism evidence="3 4">
    <name type="scientific">Astrephomene gubernaculifera</name>
    <dbReference type="NCBI Taxonomy" id="47775"/>
    <lineage>
        <taxon>Eukaryota</taxon>
        <taxon>Viridiplantae</taxon>
        <taxon>Chlorophyta</taxon>
        <taxon>core chlorophytes</taxon>
        <taxon>Chlorophyceae</taxon>
        <taxon>CS clade</taxon>
        <taxon>Chlamydomonadales</taxon>
        <taxon>Astrephomenaceae</taxon>
        <taxon>Astrephomene</taxon>
    </lineage>
</organism>
<dbReference type="InterPro" id="IPR036537">
    <property type="entry name" value="Adaptor_Cbl_N_dom_sf"/>
</dbReference>
<keyword evidence="4" id="KW-1185">Reference proteome</keyword>
<feature type="non-terminal residue" evidence="3">
    <location>
        <position position="1"/>
    </location>
</feature>
<protein>
    <recommendedName>
        <fullName evidence="2">Mixed lineage kinase domain-containing protein</fullName>
    </recommendedName>
</protein>
<dbReference type="AlphaFoldDB" id="A0AAD3E4Z2"/>
<evidence type="ECO:0000313" key="4">
    <source>
        <dbReference type="Proteomes" id="UP001054857"/>
    </source>
</evidence>
<dbReference type="InterPro" id="IPR059179">
    <property type="entry name" value="MLKL-like_MCAfunc"/>
</dbReference>
<comment type="caution">
    <text evidence="3">The sequence shown here is derived from an EMBL/GenBank/DDBJ whole genome shotgun (WGS) entry which is preliminary data.</text>
</comment>